<evidence type="ECO:0000313" key="7">
    <source>
        <dbReference type="Proteomes" id="UP001499959"/>
    </source>
</evidence>
<evidence type="ECO:0000259" key="5">
    <source>
        <dbReference type="Pfam" id="PF00155"/>
    </source>
</evidence>
<keyword evidence="7" id="KW-1185">Reference proteome</keyword>
<evidence type="ECO:0000256" key="1">
    <source>
        <dbReference type="ARBA" id="ARBA00001933"/>
    </source>
</evidence>
<keyword evidence="2 6" id="KW-0032">Aminotransferase</keyword>
<dbReference type="GO" id="GO:0008483">
    <property type="term" value="F:transaminase activity"/>
    <property type="evidence" value="ECO:0007669"/>
    <property type="project" value="UniProtKB-KW"/>
</dbReference>
<feature type="domain" description="Aminotransferase class I/classII large" evidence="5">
    <location>
        <begin position="59"/>
        <end position="401"/>
    </location>
</feature>
<evidence type="ECO:0000256" key="4">
    <source>
        <dbReference type="ARBA" id="ARBA00022898"/>
    </source>
</evidence>
<keyword evidence="4" id="KW-0663">Pyridoxal phosphate</keyword>
<dbReference type="Pfam" id="PF00155">
    <property type="entry name" value="Aminotran_1_2"/>
    <property type="match status" value="1"/>
</dbReference>
<proteinExistence type="predicted"/>
<dbReference type="InterPro" id="IPR015421">
    <property type="entry name" value="PyrdxlP-dep_Trfase_major"/>
</dbReference>
<dbReference type="Gene3D" id="3.90.1150.10">
    <property type="entry name" value="Aspartate Aminotransferase, domain 1"/>
    <property type="match status" value="1"/>
</dbReference>
<dbReference type="Gene3D" id="3.40.640.10">
    <property type="entry name" value="Type I PLP-dependent aspartate aminotransferase-like (Major domain)"/>
    <property type="match status" value="1"/>
</dbReference>
<dbReference type="SUPFAM" id="SSF53383">
    <property type="entry name" value="PLP-dependent transferases"/>
    <property type="match status" value="1"/>
</dbReference>
<dbReference type="InterPro" id="IPR015422">
    <property type="entry name" value="PyrdxlP-dep_Trfase_small"/>
</dbReference>
<reference evidence="7" key="1">
    <citation type="journal article" date="2019" name="Int. J. Syst. Evol. Microbiol.">
        <title>The Global Catalogue of Microorganisms (GCM) 10K type strain sequencing project: providing services to taxonomists for standard genome sequencing and annotation.</title>
        <authorList>
            <consortium name="The Broad Institute Genomics Platform"/>
            <consortium name="The Broad Institute Genome Sequencing Center for Infectious Disease"/>
            <person name="Wu L."/>
            <person name="Ma J."/>
        </authorList>
    </citation>
    <scope>NUCLEOTIDE SEQUENCE [LARGE SCALE GENOMIC DNA]</scope>
    <source>
        <strain evidence="7">JCM 18204</strain>
    </source>
</reference>
<dbReference type="PANTHER" id="PTHR42790:SF19">
    <property type="entry name" value="KYNURENINE_ALPHA-AMINOADIPATE AMINOTRANSFERASE, MITOCHONDRIAL"/>
    <property type="match status" value="1"/>
</dbReference>
<comment type="caution">
    <text evidence="6">The sequence shown here is derived from an EMBL/GenBank/DDBJ whole genome shotgun (WGS) entry which is preliminary data.</text>
</comment>
<dbReference type="InterPro" id="IPR015424">
    <property type="entry name" value="PyrdxlP-dep_Trfase"/>
</dbReference>
<dbReference type="InterPro" id="IPR004839">
    <property type="entry name" value="Aminotransferase_I/II_large"/>
</dbReference>
<dbReference type="Proteomes" id="UP001499959">
    <property type="component" value="Unassembled WGS sequence"/>
</dbReference>
<gene>
    <name evidence="6" type="ORF">GCM10023307_30180</name>
</gene>
<dbReference type="RefSeq" id="WP_345304172.1">
    <property type="nucleotide sequence ID" value="NZ_BAABJE010000015.1"/>
</dbReference>
<evidence type="ECO:0000313" key="6">
    <source>
        <dbReference type="EMBL" id="GAA4801547.1"/>
    </source>
</evidence>
<dbReference type="InterPro" id="IPR050859">
    <property type="entry name" value="Class-I_PLP-dep_aminotransf"/>
</dbReference>
<sequence length="424" mass="45493">MASTSAAEVMNFLNEVAGRYPQAISLAAGRPTDVLFERLGTADLAARIDRYLDASGLSMATLLQYGRTAGAIHALMAQQLRIDEGVPAVPERVVVTAGCQEAMSLCLSALCLTSQDVALVCNPTYIGATGAAAALGIAVHGLTADGDGLPAAIDEAVAGLRREGRRAATLYLIPDFDNPTGRVLDRAQRLAILEACERHRIVVLEDNPYGMFRYDGDAVEPMAALDRAGSVIYLSTYSKTLCPAVRVGSAVVPETLFGDRQAATALFDDLVQRKSYLTVNTGQIAQAIVGGHLLLHDGSLRGWIEPARSVYRNNRDALLDRLDMRFGSDPRISWNRPEGGFFLTVDLPFAFDAAAVDECVNEEGVIVMPMAFFALDASQDRRIRLAFSAVGPERIAAGVDALARYLARRMAPQAHARETLAEPA</sequence>
<evidence type="ECO:0000256" key="3">
    <source>
        <dbReference type="ARBA" id="ARBA00022679"/>
    </source>
</evidence>
<name>A0ABP9BZM8_9GAMM</name>
<dbReference type="CDD" id="cd00609">
    <property type="entry name" value="AAT_like"/>
    <property type="match status" value="1"/>
</dbReference>
<keyword evidence="3" id="KW-0808">Transferase</keyword>
<dbReference type="EMBL" id="BAABJE010000015">
    <property type="protein sequence ID" value="GAA4801547.1"/>
    <property type="molecule type" value="Genomic_DNA"/>
</dbReference>
<dbReference type="PANTHER" id="PTHR42790">
    <property type="entry name" value="AMINOTRANSFERASE"/>
    <property type="match status" value="1"/>
</dbReference>
<organism evidence="6 7">
    <name type="scientific">Lysobacter hankyongensis</name>
    <dbReference type="NCBI Taxonomy" id="1176535"/>
    <lineage>
        <taxon>Bacteria</taxon>
        <taxon>Pseudomonadati</taxon>
        <taxon>Pseudomonadota</taxon>
        <taxon>Gammaproteobacteria</taxon>
        <taxon>Lysobacterales</taxon>
        <taxon>Lysobacteraceae</taxon>
        <taxon>Lysobacter</taxon>
    </lineage>
</organism>
<accession>A0ABP9BZM8</accession>
<comment type="cofactor">
    <cofactor evidence="1">
        <name>pyridoxal 5'-phosphate</name>
        <dbReference type="ChEBI" id="CHEBI:597326"/>
    </cofactor>
</comment>
<protein>
    <submittedName>
        <fullName evidence="6">PLP-dependent aminotransferase family protein</fullName>
    </submittedName>
</protein>
<evidence type="ECO:0000256" key="2">
    <source>
        <dbReference type="ARBA" id="ARBA00022576"/>
    </source>
</evidence>